<dbReference type="RefSeq" id="WP_156968934.1">
    <property type="nucleotide sequence ID" value="NZ_AVCK01000015.1"/>
</dbReference>
<comment type="caution">
    <text evidence="2">The sequence shown here is derived from an EMBL/GenBank/DDBJ whole genome shotgun (WGS) entry which is preliminary data.</text>
</comment>
<feature type="transmembrane region" description="Helical" evidence="1">
    <location>
        <begin position="26"/>
        <end position="46"/>
    </location>
</feature>
<dbReference type="AlphaFoldDB" id="A0A091BQK7"/>
<sequence length="47" mass="4973">MSWLGIFLVVLGLVLAWKITAFVLRLAFVGIIVVGLYLALGPMLGAG</sequence>
<dbReference type="Proteomes" id="UP000029393">
    <property type="component" value="Unassembled WGS sequence"/>
</dbReference>
<name>A0A091BQK7_9GAMM</name>
<dbReference type="OrthoDB" id="9978550at2"/>
<evidence type="ECO:0000313" key="2">
    <source>
        <dbReference type="EMBL" id="KFN46615.1"/>
    </source>
</evidence>
<keyword evidence="1" id="KW-1133">Transmembrane helix</keyword>
<proteinExistence type="predicted"/>
<gene>
    <name evidence="2" type="ORF">N787_10320</name>
</gene>
<dbReference type="STRING" id="1384056.N787_10320"/>
<keyword evidence="1" id="KW-0812">Transmembrane</keyword>
<protein>
    <submittedName>
        <fullName evidence="2">Uncharacterized protein</fullName>
    </submittedName>
</protein>
<reference evidence="2 3" key="1">
    <citation type="submission" date="2013-09" db="EMBL/GenBank/DDBJ databases">
        <title>Genome sequencing of Arenimonas metalli.</title>
        <authorList>
            <person name="Chen F."/>
            <person name="Wang G."/>
        </authorList>
    </citation>
    <scope>NUCLEOTIDE SEQUENCE [LARGE SCALE GENOMIC DNA]</scope>
    <source>
        <strain evidence="2 3">CF5-1</strain>
    </source>
</reference>
<accession>A0A091BQK7</accession>
<evidence type="ECO:0000313" key="3">
    <source>
        <dbReference type="Proteomes" id="UP000029393"/>
    </source>
</evidence>
<keyword evidence="1" id="KW-0472">Membrane</keyword>
<dbReference type="PATRIC" id="fig|1384056.3.peg.1290"/>
<organism evidence="2 3">
    <name type="scientific">Arenimonas metalli CF5-1</name>
    <dbReference type="NCBI Taxonomy" id="1384056"/>
    <lineage>
        <taxon>Bacteria</taxon>
        <taxon>Pseudomonadati</taxon>
        <taxon>Pseudomonadota</taxon>
        <taxon>Gammaproteobacteria</taxon>
        <taxon>Lysobacterales</taxon>
        <taxon>Lysobacteraceae</taxon>
        <taxon>Arenimonas</taxon>
    </lineage>
</organism>
<evidence type="ECO:0000256" key="1">
    <source>
        <dbReference type="SAM" id="Phobius"/>
    </source>
</evidence>
<dbReference type="EMBL" id="AVCK01000015">
    <property type="protein sequence ID" value="KFN46615.1"/>
    <property type="molecule type" value="Genomic_DNA"/>
</dbReference>
<keyword evidence="3" id="KW-1185">Reference proteome</keyword>